<evidence type="ECO:0000313" key="4">
    <source>
        <dbReference type="EMBL" id="ELY24775.1"/>
    </source>
</evidence>
<dbReference type="GeneID" id="54124672"/>
<feature type="transmembrane region" description="Helical" evidence="2">
    <location>
        <begin position="6"/>
        <end position="26"/>
    </location>
</feature>
<dbReference type="HOGENOM" id="CLU_3038925_0_0_2"/>
<name>E4NT84_HALBP</name>
<evidence type="ECO:0000256" key="1">
    <source>
        <dbReference type="SAM" id="MobiDB-lite"/>
    </source>
</evidence>
<organism evidence="3 5">
    <name type="scientific">Halogeometricum borinquense (strain ATCC 700274 / DSM 11551 / JCM 10706 / KCTC 4070 / PR3)</name>
    <dbReference type="NCBI Taxonomy" id="469382"/>
    <lineage>
        <taxon>Archaea</taxon>
        <taxon>Methanobacteriati</taxon>
        <taxon>Methanobacteriota</taxon>
        <taxon>Stenosarchaea group</taxon>
        <taxon>Halobacteria</taxon>
        <taxon>Halobacteriales</taxon>
        <taxon>Haloferacaceae</taxon>
        <taxon>Halogeometricum</taxon>
    </lineage>
</organism>
<reference evidence="4 6" key="2">
    <citation type="journal article" date="2014" name="PLoS Genet.">
        <title>Phylogenetically driven sequencing of extremely halophilic archaea reveals strategies for static and dynamic osmo-response.</title>
        <authorList>
            <person name="Becker E.A."/>
            <person name="Seitzer P.M."/>
            <person name="Tritt A."/>
            <person name="Larsen D."/>
            <person name="Krusor M."/>
            <person name="Yao A.I."/>
            <person name="Wu D."/>
            <person name="Madern D."/>
            <person name="Eisen J.A."/>
            <person name="Darling A.E."/>
            <person name="Facciotti M.T."/>
        </authorList>
    </citation>
    <scope>NUCLEOTIDE SEQUENCE [LARGE SCALE GENOMIC DNA]</scope>
    <source>
        <strain evidence="4 6">DSM 11551</strain>
    </source>
</reference>
<dbReference type="EMBL" id="CP001690">
    <property type="protein sequence ID" value="ADQ68181.1"/>
    <property type="molecule type" value="Genomic_DNA"/>
</dbReference>
<evidence type="ECO:0000313" key="5">
    <source>
        <dbReference type="Proteomes" id="UP000006663"/>
    </source>
</evidence>
<reference evidence="3 5" key="1">
    <citation type="journal article" date="2009" name="Stand. Genomic Sci.">
        <title>Complete genome sequence of Halogeometricum borinquense type strain (PR3).</title>
        <authorList>
            <person name="Malfatti S."/>
            <person name="Tindall B.J."/>
            <person name="Schneider S."/>
            <person name="Fahnrich R."/>
            <person name="Lapidus A."/>
            <person name="Labuttii K."/>
            <person name="Copeland A."/>
            <person name="Glavina Del Rio T."/>
            <person name="Nolan M."/>
            <person name="Chen F."/>
            <person name="Lucas S."/>
            <person name="Tice H."/>
            <person name="Cheng J.F."/>
            <person name="Bruce D."/>
            <person name="Goodwin L."/>
            <person name="Pitluck S."/>
            <person name="Anderson I."/>
            <person name="Pati A."/>
            <person name="Ivanova N."/>
            <person name="Mavromatis K."/>
            <person name="Chen A."/>
            <person name="Palaniappan K."/>
            <person name="D'haeseleer P."/>
            <person name="Goker M."/>
            <person name="Bristow J."/>
            <person name="Eisen J.A."/>
            <person name="Markowitz V."/>
            <person name="Hugenholtz P."/>
            <person name="Kyrpides N.C."/>
            <person name="Klenk H.P."/>
            <person name="Chain P."/>
        </authorList>
    </citation>
    <scope>NUCLEOTIDE SEQUENCE [LARGE SCALE GENOMIC DNA]</scope>
    <source>
        <strain evidence="5">ATCC 700274 / DSM 11551 / JCM 10706 / KCTC 4070 / PR3</strain>
        <strain evidence="3">PR 3</strain>
    </source>
</reference>
<keyword evidence="2" id="KW-0472">Membrane</keyword>
<evidence type="ECO:0000256" key="2">
    <source>
        <dbReference type="SAM" id="Phobius"/>
    </source>
</evidence>
<dbReference type="Proteomes" id="UP000006663">
    <property type="component" value="Chromosome"/>
</dbReference>
<feature type="compositionally biased region" description="Basic and acidic residues" evidence="1">
    <location>
        <begin position="32"/>
        <end position="48"/>
    </location>
</feature>
<gene>
    <name evidence="3" type="ordered locus">Hbor_26290</name>
    <name evidence="4" type="ORF">C499_15295</name>
</gene>
<keyword evidence="5" id="KW-1185">Reference proteome</keyword>
<evidence type="ECO:0000313" key="3">
    <source>
        <dbReference type="EMBL" id="ADQ68181.1"/>
    </source>
</evidence>
<dbReference type="EMBL" id="AOHT01000048">
    <property type="protein sequence ID" value="ELY24775.1"/>
    <property type="molecule type" value="Genomic_DNA"/>
</dbReference>
<dbReference type="RefSeq" id="WP_006056359.1">
    <property type="nucleotide sequence ID" value="NC_014729.1"/>
</dbReference>
<dbReference type="KEGG" id="hbo:Hbor_26290"/>
<feature type="region of interest" description="Disordered" evidence="1">
    <location>
        <begin position="32"/>
        <end position="54"/>
    </location>
</feature>
<proteinExistence type="predicted"/>
<dbReference type="Pfam" id="PF26467">
    <property type="entry name" value="DUF8143"/>
    <property type="match status" value="1"/>
</dbReference>
<dbReference type="Proteomes" id="UP000011585">
    <property type="component" value="Unassembled WGS sequence"/>
</dbReference>
<evidence type="ECO:0000313" key="6">
    <source>
        <dbReference type="Proteomes" id="UP000011585"/>
    </source>
</evidence>
<dbReference type="eggNOG" id="arCOG11185">
    <property type="taxonomic scope" value="Archaea"/>
</dbReference>
<keyword evidence="2" id="KW-0812">Transmembrane</keyword>
<keyword evidence="2" id="KW-1133">Transmembrane helix</keyword>
<protein>
    <submittedName>
        <fullName evidence="3">Uncharacterized protein</fullName>
    </submittedName>
</protein>
<accession>E4NT84</accession>
<dbReference type="InterPro" id="IPR058456">
    <property type="entry name" value="DUF8143"/>
</dbReference>
<dbReference type="AlphaFoldDB" id="E4NT84"/>
<sequence>MVIELGFFVLFMLLAIGAPLVLYGFIRKETSDQQTMDRSDAERAAQKESRRRRR</sequence>